<evidence type="ECO:0000313" key="2">
    <source>
        <dbReference type="Proteomes" id="UP001596023"/>
    </source>
</evidence>
<dbReference type="RefSeq" id="WP_380001627.1">
    <property type="nucleotide sequence ID" value="NZ_JBHSGN010000164.1"/>
</dbReference>
<gene>
    <name evidence="1" type="ORF">ACFO6W_24925</name>
</gene>
<dbReference type="EMBL" id="JBHSGN010000164">
    <property type="protein sequence ID" value="MFC4676929.1"/>
    <property type="molecule type" value="Genomic_DNA"/>
</dbReference>
<keyword evidence="2" id="KW-1185">Reference proteome</keyword>
<accession>A0ABV9L342</accession>
<organism evidence="1 2">
    <name type="scientific">Dysgonomonas termitidis</name>
    <dbReference type="NCBI Taxonomy" id="1516126"/>
    <lineage>
        <taxon>Bacteria</taxon>
        <taxon>Pseudomonadati</taxon>
        <taxon>Bacteroidota</taxon>
        <taxon>Bacteroidia</taxon>
        <taxon>Bacteroidales</taxon>
        <taxon>Dysgonomonadaceae</taxon>
        <taxon>Dysgonomonas</taxon>
    </lineage>
</organism>
<evidence type="ECO:0000313" key="1">
    <source>
        <dbReference type="EMBL" id="MFC4676929.1"/>
    </source>
</evidence>
<sequence length="76" mass="8797">MKVSKTYTPNPDRLKIAIGGYFISPTKVDFDSDPDNYSLSLSSTRKRAVKGRFWKQPTKISTRFSFLLELDVIFIY</sequence>
<name>A0ABV9L342_9BACT</name>
<comment type="caution">
    <text evidence="1">The sequence shown here is derived from an EMBL/GenBank/DDBJ whole genome shotgun (WGS) entry which is preliminary data.</text>
</comment>
<reference evidence="2" key="1">
    <citation type="journal article" date="2019" name="Int. J. Syst. Evol. Microbiol.">
        <title>The Global Catalogue of Microorganisms (GCM) 10K type strain sequencing project: providing services to taxonomists for standard genome sequencing and annotation.</title>
        <authorList>
            <consortium name="The Broad Institute Genomics Platform"/>
            <consortium name="The Broad Institute Genome Sequencing Center for Infectious Disease"/>
            <person name="Wu L."/>
            <person name="Ma J."/>
        </authorList>
    </citation>
    <scope>NUCLEOTIDE SEQUENCE [LARGE SCALE GENOMIC DNA]</scope>
    <source>
        <strain evidence="2">CCUG 66188</strain>
    </source>
</reference>
<protein>
    <submittedName>
        <fullName evidence="1">Uncharacterized protein</fullName>
    </submittedName>
</protein>
<proteinExistence type="predicted"/>
<dbReference type="Proteomes" id="UP001596023">
    <property type="component" value="Unassembled WGS sequence"/>
</dbReference>